<dbReference type="EMBL" id="NHRJ02000002">
    <property type="protein sequence ID" value="PZE21689.1"/>
    <property type="molecule type" value="Genomic_DNA"/>
</dbReference>
<dbReference type="InterPro" id="IPR036922">
    <property type="entry name" value="Rieske_2Fe-2S_sf"/>
</dbReference>
<dbReference type="GO" id="GO:0004497">
    <property type="term" value="F:monooxygenase activity"/>
    <property type="evidence" value="ECO:0007669"/>
    <property type="project" value="UniProtKB-ARBA"/>
</dbReference>
<evidence type="ECO:0000256" key="3">
    <source>
        <dbReference type="ARBA" id="ARBA00023004"/>
    </source>
</evidence>
<dbReference type="Pfam" id="PF00355">
    <property type="entry name" value="Rieske"/>
    <property type="match status" value="1"/>
</dbReference>
<keyword evidence="3" id="KW-0408">Iron</keyword>
<dbReference type="PANTHER" id="PTHR21496">
    <property type="entry name" value="FERREDOXIN-RELATED"/>
    <property type="match status" value="1"/>
</dbReference>
<dbReference type="GO" id="GO:0051537">
    <property type="term" value="F:2 iron, 2 sulfur cluster binding"/>
    <property type="evidence" value="ECO:0007669"/>
    <property type="project" value="UniProtKB-KW"/>
</dbReference>
<organism evidence="6 7">
    <name type="scientific">Paenibacillus xerothermodurans</name>
    <dbReference type="NCBI Taxonomy" id="1977292"/>
    <lineage>
        <taxon>Bacteria</taxon>
        <taxon>Bacillati</taxon>
        <taxon>Bacillota</taxon>
        <taxon>Bacilli</taxon>
        <taxon>Bacillales</taxon>
        <taxon>Paenibacillaceae</taxon>
        <taxon>Paenibacillus</taxon>
    </lineage>
</organism>
<dbReference type="PANTHER" id="PTHR21496:SF23">
    <property type="entry name" value="3-PHENYLPROPIONATE_CINNAMIC ACID DIOXYGENASE FERREDOXIN SUBUNIT"/>
    <property type="match status" value="1"/>
</dbReference>
<dbReference type="InterPro" id="IPR017941">
    <property type="entry name" value="Rieske_2Fe-2S"/>
</dbReference>
<evidence type="ECO:0000256" key="4">
    <source>
        <dbReference type="ARBA" id="ARBA00023014"/>
    </source>
</evidence>
<evidence type="ECO:0000256" key="2">
    <source>
        <dbReference type="ARBA" id="ARBA00022723"/>
    </source>
</evidence>
<name>A0A2W1NAJ7_PAEXE</name>
<dbReference type="RefSeq" id="WP_089198831.1">
    <property type="nucleotide sequence ID" value="NZ_NHRJ02000002.1"/>
</dbReference>
<accession>A0A2W1NAJ7</accession>
<dbReference type="Gene3D" id="2.102.10.10">
    <property type="entry name" value="Rieske [2Fe-2S] iron-sulphur domain"/>
    <property type="match status" value="1"/>
</dbReference>
<dbReference type="Proteomes" id="UP000214746">
    <property type="component" value="Unassembled WGS sequence"/>
</dbReference>
<evidence type="ECO:0000313" key="6">
    <source>
        <dbReference type="EMBL" id="PZE21689.1"/>
    </source>
</evidence>
<evidence type="ECO:0000256" key="1">
    <source>
        <dbReference type="ARBA" id="ARBA00022714"/>
    </source>
</evidence>
<feature type="domain" description="Rieske" evidence="5">
    <location>
        <begin position="3"/>
        <end position="117"/>
    </location>
</feature>
<sequence>MGKHVIGQTDEFVEGTIKVVSLEGKSIGVVYARGNFYALRNLCPHQGGPLCGGVFPALKAAIQPNGRIREYHDHDEPVVACPWHGWEFDVKTGECLADRSRRVATYETSVEDNAVAVIIP</sequence>
<proteinExistence type="predicted"/>
<evidence type="ECO:0000259" key="5">
    <source>
        <dbReference type="PROSITE" id="PS51296"/>
    </source>
</evidence>
<keyword evidence="2" id="KW-0479">Metal-binding</keyword>
<dbReference type="PROSITE" id="PS51296">
    <property type="entry name" value="RIESKE"/>
    <property type="match status" value="1"/>
</dbReference>
<evidence type="ECO:0000313" key="7">
    <source>
        <dbReference type="Proteomes" id="UP000214746"/>
    </source>
</evidence>
<dbReference type="OrthoDB" id="9795104at2"/>
<gene>
    <name evidence="6" type="ORF">CBW46_004515</name>
</gene>
<reference evidence="6" key="1">
    <citation type="submission" date="2018-06" db="EMBL/GenBank/DDBJ databases">
        <title>Paenibacillus xerothermodurans sp. nov. an extremely dry heat resistant spore forming bacterium isolated from the soil of Cape Canaveral, Florida.</title>
        <authorList>
            <person name="Seuylemezian A."/>
            <person name="Kaur N."/>
            <person name="Patil P."/>
            <person name="Patil P."/>
            <person name="Mayilraj S."/>
            <person name="Vaishampayan P."/>
        </authorList>
    </citation>
    <scope>NUCLEOTIDE SEQUENCE [LARGE SCALE GENOMIC DNA]</scope>
    <source>
        <strain evidence="6">ATCC 27380</strain>
    </source>
</reference>
<protein>
    <submittedName>
        <fullName evidence="6">Rieske (2Fe-2S) protein</fullName>
    </submittedName>
</protein>
<dbReference type="CDD" id="cd03467">
    <property type="entry name" value="Rieske"/>
    <property type="match status" value="1"/>
</dbReference>
<dbReference type="SUPFAM" id="SSF50022">
    <property type="entry name" value="ISP domain"/>
    <property type="match status" value="1"/>
</dbReference>
<comment type="caution">
    <text evidence="6">The sequence shown here is derived from an EMBL/GenBank/DDBJ whole genome shotgun (WGS) entry which is preliminary data.</text>
</comment>
<dbReference type="GO" id="GO:0046872">
    <property type="term" value="F:metal ion binding"/>
    <property type="evidence" value="ECO:0007669"/>
    <property type="project" value="UniProtKB-KW"/>
</dbReference>
<dbReference type="GO" id="GO:0016705">
    <property type="term" value="F:oxidoreductase activity, acting on paired donors, with incorporation or reduction of molecular oxygen"/>
    <property type="evidence" value="ECO:0007669"/>
    <property type="project" value="UniProtKB-ARBA"/>
</dbReference>
<dbReference type="AlphaFoldDB" id="A0A2W1NAJ7"/>
<keyword evidence="1" id="KW-0001">2Fe-2S</keyword>
<keyword evidence="4" id="KW-0411">Iron-sulfur</keyword>
<keyword evidence="7" id="KW-1185">Reference proteome</keyword>